<feature type="transmembrane region" description="Helical" evidence="1">
    <location>
        <begin position="42"/>
        <end position="64"/>
    </location>
</feature>
<dbReference type="STRING" id="1479485.DA73_0216450"/>
<keyword evidence="1" id="KW-0812">Transmembrane</keyword>
<feature type="transmembrane region" description="Helical" evidence="1">
    <location>
        <begin position="204"/>
        <end position="221"/>
    </location>
</feature>
<proteinExistence type="predicted"/>
<evidence type="ECO:0000313" key="4">
    <source>
        <dbReference type="Proteomes" id="UP000029738"/>
    </source>
</evidence>
<sequence>MGESIAAISTGILAFTATNIDDLLILLLFFSQVNATFTYKHIITGQYLGFCILIFTSLSGLFGGLLLSGRWIGLLGFMPIAMGLSSLVNGEENPTGESEFETEDSEESILLNLVSPQTYSVASVTIANGSDNISVYVPLFASSNLASFLIVVSIFFLLLGVWCYVAYQLTRQKEIAETIARYGNYFIPFILIGLGIFIILKSDALSITKLIASCFCITILVKKDDKRS</sequence>
<dbReference type="OrthoDB" id="512191at2"/>
<reference evidence="2" key="2">
    <citation type="submission" date="2019-11" db="EMBL/GenBank/DDBJ databases">
        <title>Improved Assembly of Tolypothrix boutellei genome.</title>
        <authorList>
            <person name="Sarangi A.N."/>
            <person name="Mukherjee M."/>
            <person name="Ghosh S."/>
            <person name="Singh D."/>
            <person name="Das A."/>
            <person name="Kant S."/>
            <person name="Prusty A."/>
            <person name="Tripathy S."/>
        </authorList>
    </citation>
    <scope>NUCLEOTIDE SEQUENCE</scope>
    <source>
        <strain evidence="2">VB521301</strain>
    </source>
</reference>
<keyword evidence="4" id="KW-1185">Reference proteome</keyword>
<reference evidence="3" key="1">
    <citation type="journal article" date="2015" name="Genome Announc.">
        <title>Draft Genome Sequence of Tolypothrix boutellei Strain VB521301.</title>
        <authorList>
            <person name="Chandrababunaidu M.M."/>
            <person name="Singh D."/>
            <person name="Sen D."/>
            <person name="Bhan S."/>
            <person name="Das S."/>
            <person name="Gupta A."/>
            <person name="Adhikary S.P."/>
            <person name="Tripathy S."/>
        </authorList>
    </citation>
    <scope>NUCLEOTIDE SEQUENCE</scope>
    <source>
        <strain evidence="3">VB521301</strain>
    </source>
</reference>
<dbReference type="EMBL" id="JHEG04000001">
    <property type="protein sequence ID" value="KAF3886135.1"/>
    <property type="molecule type" value="Genomic_DNA"/>
</dbReference>
<dbReference type="Pfam" id="PF03596">
    <property type="entry name" value="Cad"/>
    <property type="match status" value="1"/>
</dbReference>
<name>A0A0C1R1K3_9CYAN</name>
<gene>
    <name evidence="3" type="ORF">DA73_0216450</name>
    <name evidence="2" type="ORF">DA73_0400012125</name>
</gene>
<keyword evidence="1" id="KW-1133">Transmembrane helix</keyword>
<feature type="transmembrane region" description="Helical" evidence="1">
    <location>
        <begin position="145"/>
        <end position="167"/>
    </location>
</feature>
<evidence type="ECO:0000313" key="2">
    <source>
        <dbReference type="EMBL" id="KAF3886135.1"/>
    </source>
</evidence>
<accession>A0A0C1R1K3</accession>
<evidence type="ECO:0000313" key="3">
    <source>
        <dbReference type="EMBL" id="KIE11469.1"/>
    </source>
</evidence>
<organism evidence="3">
    <name type="scientific">Tolypothrix bouteillei VB521301</name>
    <dbReference type="NCBI Taxonomy" id="1479485"/>
    <lineage>
        <taxon>Bacteria</taxon>
        <taxon>Bacillati</taxon>
        <taxon>Cyanobacteriota</taxon>
        <taxon>Cyanophyceae</taxon>
        <taxon>Nostocales</taxon>
        <taxon>Tolypothrichaceae</taxon>
        <taxon>Tolypothrix</taxon>
    </lineage>
</organism>
<dbReference type="RefSeq" id="WP_038075397.1">
    <property type="nucleotide sequence ID" value="NZ_JHEG04000001.1"/>
</dbReference>
<dbReference type="EMBL" id="JHEG02000048">
    <property type="protein sequence ID" value="KIE11469.1"/>
    <property type="molecule type" value="Genomic_DNA"/>
</dbReference>
<feature type="transmembrane region" description="Helical" evidence="1">
    <location>
        <begin position="179"/>
        <end position="198"/>
    </location>
</feature>
<comment type="caution">
    <text evidence="3">The sequence shown here is derived from an EMBL/GenBank/DDBJ whole genome shotgun (WGS) entry which is preliminary data.</text>
</comment>
<protein>
    <submittedName>
        <fullName evidence="3">Transporter</fullName>
    </submittedName>
</protein>
<keyword evidence="1" id="KW-0472">Membrane</keyword>
<dbReference type="AlphaFoldDB" id="A0A0C1R1K3"/>
<dbReference type="InterPro" id="IPR004676">
    <property type="entry name" value="Cd-R_transporter"/>
</dbReference>
<feature type="transmembrane region" description="Helical" evidence="1">
    <location>
        <begin position="12"/>
        <end position="30"/>
    </location>
</feature>
<evidence type="ECO:0000256" key="1">
    <source>
        <dbReference type="SAM" id="Phobius"/>
    </source>
</evidence>
<dbReference type="Proteomes" id="UP000029738">
    <property type="component" value="Unassembled WGS sequence"/>
</dbReference>